<keyword evidence="1" id="KW-0812">Transmembrane</keyword>
<feature type="transmembrane region" description="Helical" evidence="1">
    <location>
        <begin position="108"/>
        <end position="127"/>
    </location>
</feature>
<reference evidence="2 3" key="1">
    <citation type="journal article" date="2007" name="Genome Res.">
        <title>Genome characteristics of facultatively symbiotic Frankia sp. strains reflect host range and host plant biogeography.</title>
        <authorList>
            <person name="Normand P."/>
            <person name="Lapierre P."/>
            <person name="Tisa L.S."/>
            <person name="Gogarten J.P."/>
            <person name="Alloisio N."/>
            <person name="Bagnarol E."/>
            <person name="Bassi C.A."/>
            <person name="Berry A.M."/>
            <person name="Bickhart D.M."/>
            <person name="Choisne N."/>
            <person name="Couloux A."/>
            <person name="Cournoyer B."/>
            <person name="Cruveiller S."/>
            <person name="Daubin V."/>
            <person name="Demange N."/>
            <person name="Francino M.P."/>
            <person name="Goltsman E."/>
            <person name="Huang Y."/>
            <person name="Kopp O.R."/>
            <person name="Labarre L."/>
            <person name="Lapidus A."/>
            <person name="Lavire C."/>
            <person name="Marechal J."/>
            <person name="Martinez M."/>
            <person name="Mastronunzio J.E."/>
            <person name="Mullin B.C."/>
            <person name="Niemann J."/>
            <person name="Pujic P."/>
            <person name="Rawnsley T."/>
            <person name="Rouy Z."/>
            <person name="Schenowitz C."/>
            <person name="Sellstedt A."/>
            <person name="Tavares F."/>
            <person name="Tomkins J.P."/>
            <person name="Vallenet D."/>
            <person name="Valverde C."/>
            <person name="Wall L.G."/>
            <person name="Wang Y."/>
            <person name="Medigue C."/>
            <person name="Benson D.R."/>
        </authorList>
    </citation>
    <scope>NUCLEOTIDE SEQUENCE [LARGE SCALE GENOMIC DNA]</scope>
    <source>
        <strain evidence="3">DSM 45818 / CECT 9043 / CcI3</strain>
    </source>
</reference>
<dbReference type="KEGG" id="fra:Francci3_4080"/>
<dbReference type="Proteomes" id="UP000001937">
    <property type="component" value="Chromosome"/>
</dbReference>
<evidence type="ECO:0000256" key="1">
    <source>
        <dbReference type="SAM" id="Phobius"/>
    </source>
</evidence>
<dbReference type="EMBL" id="CP000249">
    <property type="protein sequence ID" value="ABD13428.1"/>
    <property type="molecule type" value="Genomic_DNA"/>
</dbReference>
<dbReference type="RefSeq" id="WP_011438447.1">
    <property type="nucleotide sequence ID" value="NC_007777.1"/>
</dbReference>
<dbReference type="HOGENOM" id="CLU_1882728_0_0_11"/>
<evidence type="ECO:0000313" key="3">
    <source>
        <dbReference type="Proteomes" id="UP000001937"/>
    </source>
</evidence>
<feature type="transmembrane region" description="Helical" evidence="1">
    <location>
        <begin position="70"/>
        <end position="88"/>
    </location>
</feature>
<keyword evidence="1" id="KW-1133">Transmembrane helix</keyword>
<keyword evidence="3" id="KW-1185">Reference proteome</keyword>
<dbReference type="STRING" id="106370.Francci3_4080"/>
<name>Q2J5L4_FRACC</name>
<evidence type="ECO:0000313" key="2">
    <source>
        <dbReference type="EMBL" id="ABD13428.1"/>
    </source>
</evidence>
<organism evidence="2 3">
    <name type="scientific">Frankia casuarinae (strain DSM 45818 / CECT 9043 / HFP020203 / CcI3)</name>
    <dbReference type="NCBI Taxonomy" id="106370"/>
    <lineage>
        <taxon>Bacteria</taxon>
        <taxon>Bacillati</taxon>
        <taxon>Actinomycetota</taxon>
        <taxon>Actinomycetes</taxon>
        <taxon>Frankiales</taxon>
        <taxon>Frankiaceae</taxon>
        <taxon>Frankia</taxon>
    </lineage>
</organism>
<keyword evidence="1" id="KW-0472">Membrane</keyword>
<dbReference type="AlphaFoldDB" id="Q2J5L4"/>
<accession>Q2J5L4</accession>
<gene>
    <name evidence="2" type="ordered locus">Francci3_4080</name>
</gene>
<protein>
    <submittedName>
        <fullName evidence="2">Uncharacterized protein</fullName>
    </submittedName>
</protein>
<sequence>MQQRLDNALRLLPATGSRGSHGLLQDQYLRERNLIIDGIGEAERAAAEQKRWDAQEATNQELRRLVRPPLSMLAQQAGLFAVIALILVRELRKVSASASLHDRLWQEVQLGGSLLVVAVAAVGIAALDRRRRKPR</sequence>
<proteinExistence type="predicted"/>